<feature type="domain" description="AN1-type" evidence="6">
    <location>
        <begin position="97"/>
        <end position="146"/>
    </location>
</feature>
<evidence type="ECO:0000259" key="6">
    <source>
        <dbReference type="PROSITE" id="PS51039"/>
    </source>
</evidence>
<proteinExistence type="predicted"/>
<dbReference type="STRING" id="90262.A0A1X2ISL7"/>
<protein>
    <recommendedName>
        <fullName evidence="6">AN1-type domain-containing protein</fullName>
    </recommendedName>
</protein>
<dbReference type="AlphaFoldDB" id="A0A1X2ISL7"/>
<evidence type="ECO:0000256" key="3">
    <source>
        <dbReference type="ARBA" id="ARBA00022833"/>
    </source>
</evidence>
<dbReference type="SUPFAM" id="SSF118310">
    <property type="entry name" value="AN1-like Zinc finger"/>
    <property type="match status" value="1"/>
</dbReference>
<evidence type="ECO:0000256" key="5">
    <source>
        <dbReference type="SAM" id="MobiDB-lite"/>
    </source>
</evidence>
<dbReference type="PANTHER" id="PTHR10634:SF67">
    <property type="entry name" value="AN1-TYPE ZINC FINGER PROTEIN 3"/>
    <property type="match status" value="1"/>
</dbReference>
<dbReference type="SMART" id="SM00154">
    <property type="entry name" value="ZnF_AN1"/>
    <property type="match status" value="1"/>
</dbReference>
<evidence type="ECO:0000313" key="7">
    <source>
        <dbReference type="EMBL" id="ORZ21495.1"/>
    </source>
</evidence>
<reference evidence="7 8" key="1">
    <citation type="submission" date="2016-07" db="EMBL/GenBank/DDBJ databases">
        <title>Pervasive Adenine N6-methylation of Active Genes in Fungi.</title>
        <authorList>
            <consortium name="DOE Joint Genome Institute"/>
            <person name="Mondo S.J."/>
            <person name="Dannebaum R.O."/>
            <person name="Kuo R.C."/>
            <person name="Labutti K."/>
            <person name="Haridas S."/>
            <person name="Kuo A."/>
            <person name="Salamov A."/>
            <person name="Ahrendt S.R."/>
            <person name="Lipzen A."/>
            <person name="Sullivan W."/>
            <person name="Andreopoulos W.B."/>
            <person name="Clum A."/>
            <person name="Lindquist E."/>
            <person name="Daum C."/>
            <person name="Ramamoorthy G.K."/>
            <person name="Gryganskyi A."/>
            <person name="Culley D."/>
            <person name="Magnuson J.K."/>
            <person name="James T.Y."/>
            <person name="O'Malley M.A."/>
            <person name="Stajich J.E."/>
            <person name="Spatafora J.W."/>
            <person name="Visel A."/>
            <person name="Grigoriev I.V."/>
        </authorList>
    </citation>
    <scope>NUCLEOTIDE SEQUENCE [LARGE SCALE GENOMIC DNA]</scope>
    <source>
        <strain evidence="7 8">NRRL 1336</strain>
    </source>
</reference>
<feature type="compositionally biased region" description="Low complexity" evidence="5">
    <location>
        <begin position="20"/>
        <end position="54"/>
    </location>
</feature>
<dbReference type="PROSITE" id="PS51039">
    <property type="entry name" value="ZF_AN1"/>
    <property type="match status" value="1"/>
</dbReference>
<dbReference type="InterPro" id="IPR000058">
    <property type="entry name" value="Znf_AN1"/>
</dbReference>
<dbReference type="InterPro" id="IPR035896">
    <property type="entry name" value="AN1-like_Znf"/>
</dbReference>
<evidence type="ECO:0000313" key="8">
    <source>
        <dbReference type="Proteomes" id="UP000193560"/>
    </source>
</evidence>
<dbReference type="Pfam" id="PF01428">
    <property type="entry name" value="zf-AN1"/>
    <property type="match status" value="1"/>
</dbReference>
<dbReference type="Proteomes" id="UP000193560">
    <property type="component" value="Unassembled WGS sequence"/>
</dbReference>
<keyword evidence="3" id="KW-0862">Zinc</keyword>
<name>A0A1X2ISL7_9FUNG</name>
<sequence length="173" mass="18899">MLPRKHPRPSSILLEDRDQSSSTVPSSRPSSSTTTTGAATTATTAAPAAAVPTAEGNIKATTEPAKTIIPRPTTLTNTDSVSSSETNTPEESKKPVQTNKGRCFKCRVKVPLAKQTINKCRCEYVFCDSHRFPERHDCEIDYAKIGRDILAKNNPKLRERPKGGTSFQRIDSL</sequence>
<dbReference type="EMBL" id="MCGE01000005">
    <property type="protein sequence ID" value="ORZ21495.1"/>
    <property type="molecule type" value="Genomic_DNA"/>
</dbReference>
<dbReference type="InterPro" id="IPR050652">
    <property type="entry name" value="AN1_A20_ZnFinger"/>
</dbReference>
<keyword evidence="1" id="KW-0479">Metal-binding</keyword>
<dbReference type="Gene3D" id="4.10.1110.10">
    <property type="entry name" value="AN1-like Zinc finger"/>
    <property type="match status" value="1"/>
</dbReference>
<dbReference type="OrthoDB" id="428577at2759"/>
<evidence type="ECO:0000256" key="1">
    <source>
        <dbReference type="ARBA" id="ARBA00022723"/>
    </source>
</evidence>
<dbReference type="PANTHER" id="PTHR10634">
    <property type="entry name" value="AN1-TYPE ZINC FINGER PROTEIN"/>
    <property type="match status" value="1"/>
</dbReference>
<keyword evidence="2 4" id="KW-0863">Zinc-finger</keyword>
<comment type="caution">
    <text evidence="7">The sequence shown here is derived from an EMBL/GenBank/DDBJ whole genome shotgun (WGS) entry which is preliminary data.</text>
</comment>
<organism evidence="7 8">
    <name type="scientific">Absidia repens</name>
    <dbReference type="NCBI Taxonomy" id="90262"/>
    <lineage>
        <taxon>Eukaryota</taxon>
        <taxon>Fungi</taxon>
        <taxon>Fungi incertae sedis</taxon>
        <taxon>Mucoromycota</taxon>
        <taxon>Mucoromycotina</taxon>
        <taxon>Mucoromycetes</taxon>
        <taxon>Mucorales</taxon>
        <taxon>Cunninghamellaceae</taxon>
        <taxon>Absidia</taxon>
    </lineage>
</organism>
<gene>
    <name evidence="7" type="ORF">BCR42DRAFT_321022</name>
</gene>
<keyword evidence="8" id="KW-1185">Reference proteome</keyword>
<dbReference type="GO" id="GO:0008270">
    <property type="term" value="F:zinc ion binding"/>
    <property type="evidence" value="ECO:0007669"/>
    <property type="project" value="UniProtKB-KW"/>
</dbReference>
<feature type="compositionally biased region" description="Polar residues" evidence="5">
    <location>
        <begin position="73"/>
        <end position="98"/>
    </location>
</feature>
<feature type="region of interest" description="Disordered" evidence="5">
    <location>
        <begin position="1"/>
        <end position="98"/>
    </location>
</feature>
<evidence type="ECO:0000256" key="4">
    <source>
        <dbReference type="PROSITE-ProRule" id="PRU00449"/>
    </source>
</evidence>
<evidence type="ECO:0000256" key="2">
    <source>
        <dbReference type="ARBA" id="ARBA00022771"/>
    </source>
</evidence>
<accession>A0A1X2ISL7</accession>